<dbReference type="CDD" id="cd08422">
    <property type="entry name" value="PBP2_CrgA_like"/>
    <property type="match status" value="1"/>
</dbReference>
<dbReference type="Gene3D" id="3.40.190.290">
    <property type="match status" value="1"/>
</dbReference>
<gene>
    <name evidence="6" type="ORF">MFU01_59390</name>
</gene>
<keyword evidence="4" id="KW-0804">Transcription</keyword>
<comment type="caution">
    <text evidence="6">The sequence shown here is derived from an EMBL/GenBank/DDBJ whole genome shotgun (WGS) entry which is preliminary data.</text>
</comment>
<evidence type="ECO:0000256" key="4">
    <source>
        <dbReference type="ARBA" id="ARBA00023163"/>
    </source>
</evidence>
<dbReference type="SUPFAM" id="SSF46785">
    <property type="entry name" value="Winged helix' DNA-binding domain"/>
    <property type="match status" value="1"/>
</dbReference>
<evidence type="ECO:0000313" key="6">
    <source>
        <dbReference type="EMBL" id="GEN10902.1"/>
    </source>
</evidence>
<name>A0A511TBS9_MYXFU</name>
<dbReference type="PANTHER" id="PTHR30537">
    <property type="entry name" value="HTH-TYPE TRANSCRIPTIONAL REGULATOR"/>
    <property type="match status" value="1"/>
</dbReference>
<evidence type="ECO:0000256" key="3">
    <source>
        <dbReference type="ARBA" id="ARBA00023125"/>
    </source>
</evidence>
<dbReference type="InterPro" id="IPR000847">
    <property type="entry name" value="LysR_HTH_N"/>
</dbReference>
<evidence type="ECO:0000259" key="5">
    <source>
        <dbReference type="PROSITE" id="PS50931"/>
    </source>
</evidence>
<dbReference type="EMBL" id="BJXR01000042">
    <property type="protein sequence ID" value="GEN10902.1"/>
    <property type="molecule type" value="Genomic_DNA"/>
</dbReference>
<dbReference type="PROSITE" id="PS50931">
    <property type="entry name" value="HTH_LYSR"/>
    <property type="match status" value="1"/>
</dbReference>
<organism evidence="6 7">
    <name type="scientific">Myxococcus fulvus</name>
    <dbReference type="NCBI Taxonomy" id="33"/>
    <lineage>
        <taxon>Bacteria</taxon>
        <taxon>Pseudomonadati</taxon>
        <taxon>Myxococcota</taxon>
        <taxon>Myxococcia</taxon>
        <taxon>Myxococcales</taxon>
        <taxon>Cystobacterineae</taxon>
        <taxon>Myxococcaceae</taxon>
        <taxon>Myxococcus</taxon>
    </lineage>
</organism>
<dbReference type="FunFam" id="1.10.10.10:FF:000001">
    <property type="entry name" value="LysR family transcriptional regulator"/>
    <property type="match status" value="1"/>
</dbReference>
<dbReference type="InterPro" id="IPR005119">
    <property type="entry name" value="LysR_subst-bd"/>
</dbReference>
<proteinExistence type="inferred from homology"/>
<dbReference type="AlphaFoldDB" id="A0A511TBS9"/>
<evidence type="ECO:0000256" key="2">
    <source>
        <dbReference type="ARBA" id="ARBA00023015"/>
    </source>
</evidence>
<dbReference type="SUPFAM" id="SSF53850">
    <property type="entry name" value="Periplasmic binding protein-like II"/>
    <property type="match status" value="1"/>
</dbReference>
<reference evidence="6 7" key="1">
    <citation type="submission" date="2019-07" db="EMBL/GenBank/DDBJ databases">
        <title>Whole genome shotgun sequence of Myxococcus fulvus NBRC 100333.</title>
        <authorList>
            <person name="Hosoyama A."/>
            <person name="Uohara A."/>
            <person name="Ohji S."/>
            <person name="Ichikawa N."/>
        </authorList>
    </citation>
    <scope>NUCLEOTIDE SEQUENCE [LARGE SCALE GENOMIC DNA]</scope>
    <source>
        <strain evidence="6 7">NBRC 100333</strain>
    </source>
</reference>
<keyword evidence="3" id="KW-0238">DNA-binding</keyword>
<evidence type="ECO:0000313" key="7">
    <source>
        <dbReference type="Proteomes" id="UP000321514"/>
    </source>
</evidence>
<protein>
    <submittedName>
        <fullName evidence="6">Transcriptional regulator</fullName>
    </submittedName>
</protein>
<comment type="similarity">
    <text evidence="1">Belongs to the LysR transcriptional regulatory family.</text>
</comment>
<dbReference type="PANTHER" id="PTHR30537:SF5">
    <property type="entry name" value="HTH-TYPE TRANSCRIPTIONAL ACTIVATOR TTDR-RELATED"/>
    <property type="match status" value="1"/>
</dbReference>
<feature type="domain" description="HTH lysR-type" evidence="5">
    <location>
        <begin position="21"/>
        <end position="78"/>
    </location>
</feature>
<dbReference type="STRING" id="1334629.MFUL124B02_41375"/>
<dbReference type="InterPro" id="IPR036390">
    <property type="entry name" value="WH_DNA-bd_sf"/>
</dbReference>
<sequence length="314" mass="34202">MYLVLQVGPWQPARVTEPLFDDLLGLACFARVVEHRSFTRAAAVLGVSKSVVSARVSRLESRVGERLLIRTTRKLSVTDAGMGVYAHAARLLEEAGAATRGASDAGRGSLRINAPISFAQMYLARPLARFLAAHPGASVEVMLSDRLVDLVEERVDVALRITRLRDSNLVARKLATTALCVCAAPAYLKRRGTPRRPEDLSGHACLRYAHLRVEDEWRFHGPRGRIPVSVSGPLTVANGTLLREAVAEGIGLAVLPRFMVDEDLRKGRLVTVLDDFMSRPVGIHAVHAAGRSPAPLVRALLDVLAAEFRSSRWG</sequence>
<dbReference type="Pfam" id="PF03466">
    <property type="entry name" value="LysR_substrate"/>
    <property type="match status" value="1"/>
</dbReference>
<evidence type="ECO:0000256" key="1">
    <source>
        <dbReference type="ARBA" id="ARBA00009437"/>
    </source>
</evidence>
<dbReference type="InterPro" id="IPR036388">
    <property type="entry name" value="WH-like_DNA-bd_sf"/>
</dbReference>
<dbReference type="GO" id="GO:0003700">
    <property type="term" value="F:DNA-binding transcription factor activity"/>
    <property type="evidence" value="ECO:0007669"/>
    <property type="project" value="InterPro"/>
</dbReference>
<dbReference type="Pfam" id="PF00126">
    <property type="entry name" value="HTH_1"/>
    <property type="match status" value="1"/>
</dbReference>
<dbReference type="GO" id="GO:0003677">
    <property type="term" value="F:DNA binding"/>
    <property type="evidence" value="ECO:0007669"/>
    <property type="project" value="UniProtKB-KW"/>
</dbReference>
<keyword evidence="2" id="KW-0805">Transcription regulation</keyword>
<dbReference type="FunFam" id="3.40.190.290:FF:000001">
    <property type="entry name" value="Transcriptional regulator, LysR family"/>
    <property type="match status" value="1"/>
</dbReference>
<dbReference type="Gene3D" id="1.10.10.10">
    <property type="entry name" value="Winged helix-like DNA-binding domain superfamily/Winged helix DNA-binding domain"/>
    <property type="match status" value="1"/>
</dbReference>
<accession>A0A511TBS9</accession>
<dbReference type="InterPro" id="IPR058163">
    <property type="entry name" value="LysR-type_TF_proteobact-type"/>
</dbReference>
<dbReference type="Proteomes" id="UP000321514">
    <property type="component" value="Unassembled WGS sequence"/>
</dbReference>